<name>A0A238U4R5_9FLAO</name>
<evidence type="ECO:0000313" key="3">
    <source>
        <dbReference type="EMBL" id="SNR14137.1"/>
    </source>
</evidence>
<organism evidence="3 4">
    <name type="scientific">Tenacibaculum jejuense</name>
    <dbReference type="NCBI Taxonomy" id="584609"/>
    <lineage>
        <taxon>Bacteria</taxon>
        <taxon>Pseudomonadati</taxon>
        <taxon>Bacteroidota</taxon>
        <taxon>Flavobacteriia</taxon>
        <taxon>Flavobacteriales</taxon>
        <taxon>Flavobacteriaceae</taxon>
        <taxon>Tenacibaculum</taxon>
    </lineage>
</organism>
<accession>A0A238U4R5</accession>
<dbReference type="AlphaFoldDB" id="A0A238U4R5"/>
<dbReference type="EMBL" id="LT899436">
    <property type="protein sequence ID" value="SNR14137.1"/>
    <property type="molecule type" value="Genomic_DNA"/>
</dbReference>
<keyword evidence="4" id="KW-1185">Reference proteome</keyword>
<dbReference type="SUPFAM" id="SSF48452">
    <property type="entry name" value="TPR-like"/>
    <property type="match status" value="1"/>
</dbReference>
<proteinExistence type="predicted"/>
<evidence type="ECO:0000256" key="1">
    <source>
        <dbReference type="SAM" id="Coils"/>
    </source>
</evidence>
<keyword evidence="2" id="KW-0812">Transmembrane</keyword>
<dbReference type="Gene3D" id="1.25.40.10">
    <property type="entry name" value="Tetratricopeptide repeat domain"/>
    <property type="match status" value="1"/>
</dbReference>
<sequence length="230" mass="27132">MNNYDEIIQKHFKNELNSEEQKLFDSLKETNKEFLVTLKAHEDLMIAFQVNEDKEISNLIKNIESKKKPKPIFLKIVAALAVFITGYYFLFLSSENYESYLEEYPNVHHPITRGNSESKLDEAFSAYESKSYKNAIVKFDAILSEEKSPEIEFYKAMALLNDKQYAKAENILQNLTQTSFEFKDETFWYLTMVSLIKEDEINAKKLLNTMNKENMEFKQKERQLLLKKLN</sequence>
<dbReference type="KEGG" id="tje:TJEJU_0338"/>
<keyword evidence="1" id="KW-0175">Coiled coil</keyword>
<evidence type="ECO:0000313" key="4">
    <source>
        <dbReference type="Proteomes" id="UP000215214"/>
    </source>
</evidence>
<dbReference type="OrthoDB" id="979271at2"/>
<protein>
    <recommendedName>
        <fullName evidence="5">Tetratricopeptide repeat protein</fullName>
    </recommendedName>
</protein>
<feature type="coiled-coil region" evidence="1">
    <location>
        <begin position="196"/>
        <end position="223"/>
    </location>
</feature>
<evidence type="ECO:0008006" key="5">
    <source>
        <dbReference type="Google" id="ProtNLM"/>
    </source>
</evidence>
<reference evidence="3 4" key="1">
    <citation type="submission" date="2017-07" db="EMBL/GenBank/DDBJ databases">
        <authorList>
            <person name="Sun Z.S."/>
            <person name="Albrecht U."/>
            <person name="Echele G."/>
            <person name="Lee C.C."/>
        </authorList>
    </citation>
    <scope>NUCLEOTIDE SEQUENCE [LARGE SCALE GENOMIC DNA]</scope>
    <source>
        <strain evidence="4">type strain: KCTC 22618</strain>
    </source>
</reference>
<evidence type="ECO:0000256" key="2">
    <source>
        <dbReference type="SAM" id="Phobius"/>
    </source>
</evidence>
<dbReference type="InterPro" id="IPR011990">
    <property type="entry name" value="TPR-like_helical_dom_sf"/>
</dbReference>
<gene>
    <name evidence="3" type="ORF">TJEJU_0338</name>
</gene>
<keyword evidence="2" id="KW-1133">Transmembrane helix</keyword>
<dbReference type="Proteomes" id="UP000215214">
    <property type="component" value="Chromosome TJEJU"/>
</dbReference>
<dbReference type="RefSeq" id="WP_095069001.1">
    <property type="nucleotide sequence ID" value="NZ_LT899436.1"/>
</dbReference>
<keyword evidence="2" id="KW-0472">Membrane</keyword>
<feature type="transmembrane region" description="Helical" evidence="2">
    <location>
        <begin position="72"/>
        <end position="91"/>
    </location>
</feature>